<keyword evidence="3" id="KW-0285">Flavoprotein</keyword>
<dbReference type="GO" id="GO:0050660">
    <property type="term" value="F:flavin adenine dinucleotide binding"/>
    <property type="evidence" value="ECO:0007669"/>
    <property type="project" value="InterPro"/>
</dbReference>
<evidence type="ECO:0000256" key="1">
    <source>
        <dbReference type="ARBA" id="ARBA00001974"/>
    </source>
</evidence>
<comment type="cofactor">
    <cofactor evidence="1">
        <name>FAD</name>
        <dbReference type="ChEBI" id="CHEBI:57692"/>
    </cofactor>
</comment>
<evidence type="ECO:0000256" key="5">
    <source>
        <dbReference type="ARBA" id="ARBA00023002"/>
    </source>
</evidence>
<dbReference type="InterPro" id="IPR006076">
    <property type="entry name" value="FAD-dep_OxRdtase"/>
</dbReference>
<dbReference type="Pfam" id="PF01266">
    <property type="entry name" value="DAO"/>
    <property type="match status" value="1"/>
</dbReference>
<dbReference type="InterPro" id="IPR045170">
    <property type="entry name" value="MTOX"/>
</dbReference>
<feature type="region of interest" description="Disordered" evidence="6">
    <location>
        <begin position="425"/>
        <end position="457"/>
    </location>
</feature>
<dbReference type="PANTHER" id="PTHR10961:SF46">
    <property type="entry name" value="PEROXISOMAL SARCOSINE OXIDASE"/>
    <property type="match status" value="1"/>
</dbReference>
<dbReference type="EMBL" id="CP119958">
    <property type="protein sequence ID" value="WFD38047.1"/>
    <property type="molecule type" value="Genomic_DNA"/>
</dbReference>
<protein>
    <recommendedName>
        <fullName evidence="7">FAD dependent oxidoreductase domain-containing protein</fullName>
    </recommendedName>
</protein>
<keyword evidence="9" id="KW-1185">Reference proteome</keyword>
<dbReference type="GO" id="GO:0004657">
    <property type="term" value="F:proline dehydrogenase activity"/>
    <property type="evidence" value="ECO:0007669"/>
    <property type="project" value="TreeGrafter"/>
</dbReference>
<evidence type="ECO:0000313" key="9">
    <source>
        <dbReference type="Proteomes" id="UP001217754"/>
    </source>
</evidence>
<gene>
    <name evidence="8" type="ORF">MJAP1_000995</name>
</gene>
<organism evidence="8 9">
    <name type="scientific">Malassezia japonica</name>
    <dbReference type="NCBI Taxonomy" id="223818"/>
    <lineage>
        <taxon>Eukaryota</taxon>
        <taxon>Fungi</taxon>
        <taxon>Dikarya</taxon>
        <taxon>Basidiomycota</taxon>
        <taxon>Ustilaginomycotina</taxon>
        <taxon>Malasseziomycetes</taxon>
        <taxon>Malasseziales</taxon>
        <taxon>Malasseziaceae</taxon>
        <taxon>Malassezia</taxon>
    </lineage>
</organism>
<evidence type="ECO:0000259" key="7">
    <source>
        <dbReference type="Pfam" id="PF01266"/>
    </source>
</evidence>
<dbReference type="GO" id="GO:0008115">
    <property type="term" value="F:sarcosine oxidase activity"/>
    <property type="evidence" value="ECO:0007669"/>
    <property type="project" value="TreeGrafter"/>
</dbReference>
<dbReference type="PANTHER" id="PTHR10961">
    <property type="entry name" value="PEROXISOMAL SARCOSINE OXIDASE"/>
    <property type="match status" value="1"/>
</dbReference>
<dbReference type="GeneID" id="85224644"/>
<reference evidence="8" key="1">
    <citation type="submission" date="2023-03" db="EMBL/GenBank/DDBJ databases">
        <title>Mating type loci evolution in Malassezia.</title>
        <authorList>
            <person name="Coelho M.A."/>
        </authorList>
    </citation>
    <scope>NUCLEOTIDE SEQUENCE</scope>
    <source>
        <strain evidence="8">CBS 9431</strain>
    </source>
</reference>
<dbReference type="Gene3D" id="3.30.9.10">
    <property type="entry name" value="D-Amino Acid Oxidase, subunit A, domain 2"/>
    <property type="match status" value="1"/>
</dbReference>
<dbReference type="Gene3D" id="3.50.50.60">
    <property type="entry name" value="FAD/NAD(P)-binding domain"/>
    <property type="match status" value="1"/>
</dbReference>
<evidence type="ECO:0000256" key="2">
    <source>
        <dbReference type="ARBA" id="ARBA00010989"/>
    </source>
</evidence>
<evidence type="ECO:0000256" key="3">
    <source>
        <dbReference type="ARBA" id="ARBA00022630"/>
    </source>
</evidence>
<dbReference type="RefSeq" id="XP_060120944.1">
    <property type="nucleotide sequence ID" value="XM_060264961.1"/>
</dbReference>
<proteinExistence type="inferred from homology"/>
<dbReference type="InterPro" id="IPR036188">
    <property type="entry name" value="FAD/NAD-bd_sf"/>
</dbReference>
<name>A0AAF0F453_9BASI</name>
<dbReference type="GO" id="GO:0050031">
    <property type="term" value="F:L-pipecolate oxidase activity"/>
    <property type="evidence" value="ECO:0007669"/>
    <property type="project" value="TreeGrafter"/>
</dbReference>
<dbReference type="SUPFAM" id="SSF51905">
    <property type="entry name" value="FAD/NAD(P)-binding domain"/>
    <property type="match status" value="1"/>
</dbReference>
<comment type="similarity">
    <text evidence="2">Belongs to the MSOX/MTOX family.</text>
</comment>
<keyword evidence="5" id="KW-0560">Oxidoreductase</keyword>
<evidence type="ECO:0000256" key="4">
    <source>
        <dbReference type="ARBA" id="ARBA00022827"/>
    </source>
</evidence>
<dbReference type="AlphaFoldDB" id="A0AAF0F453"/>
<sequence length="457" mass="51100">MSRTQPDLYGRAADNAASNDLNKIIRADYSDQHYRDLGKKANHMWRTSPIVSKFYHETGVVFRSGEHYENAKQWVEDGVRNAVAPVTDMENSVDAIQLPQAFGIKSSDEAVSAFPPSLRPHLGEAYTNFGRQVGYYNPQGGWAESKNATFATLDEARRLGAEVITNAQVASLLYKDPSYDQKKPRVCGAVTADGRKFYADRVVLAVGCWTRSMLHTLKVPLEREVVRPTAHCVLTMKLDPEVAQKFKGTPVTFNLYTGFYTFEPNADGILKCAIHGVRLLCLLTFQRGSDFPNPADYQGSAFPSVPTHKQVNKMLKEIRTLFPILQFEGPNKNASVHFTRICWYSDSIDENFLIDFHPNVDNLLVCSGDSGHAFKFLPVLGRLTSARLLHLESGTDELVPDFGLSSHQRRVFSFAHHLDMNDPKNLGKLSTDSMRIGEPEDEEPGEILEMGTPKAKL</sequence>
<accession>A0AAF0F453</accession>
<feature type="domain" description="FAD dependent oxidoreductase" evidence="7">
    <location>
        <begin position="117"/>
        <end position="386"/>
    </location>
</feature>
<keyword evidence="4" id="KW-0274">FAD</keyword>
<dbReference type="Proteomes" id="UP001217754">
    <property type="component" value="Chromosome 1"/>
</dbReference>
<evidence type="ECO:0000313" key="8">
    <source>
        <dbReference type="EMBL" id="WFD38047.1"/>
    </source>
</evidence>
<evidence type="ECO:0000256" key="6">
    <source>
        <dbReference type="SAM" id="MobiDB-lite"/>
    </source>
</evidence>